<evidence type="ECO:0000313" key="2">
    <source>
        <dbReference type="EMBL" id="MFD2562544.1"/>
    </source>
</evidence>
<feature type="transmembrane region" description="Helical" evidence="1">
    <location>
        <begin position="6"/>
        <end position="29"/>
    </location>
</feature>
<keyword evidence="1" id="KW-0812">Transmembrane</keyword>
<keyword evidence="1" id="KW-0472">Membrane</keyword>
<dbReference type="RefSeq" id="WP_378291226.1">
    <property type="nucleotide sequence ID" value="NZ_JBHULE010000008.1"/>
</dbReference>
<reference evidence="3" key="1">
    <citation type="journal article" date="2019" name="Int. J. Syst. Evol. Microbiol.">
        <title>The Global Catalogue of Microorganisms (GCM) 10K type strain sequencing project: providing services to taxonomists for standard genome sequencing and annotation.</title>
        <authorList>
            <consortium name="The Broad Institute Genomics Platform"/>
            <consortium name="The Broad Institute Genome Sequencing Center for Infectious Disease"/>
            <person name="Wu L."/>
            <person name="Ma J."/>
        </authorList>
    </citation>
    <scope>NUCLEOTIDE SEQUENCE [LARGE SCALE GENOMIC DNA]</scope>
    <source>
        <strain evidence="3">KCTC 52274</strain>
    </source>
</reference>
<dbReference type="Pfam" id="PF11196">
    <property type="entry name" value="DUF2834"/>
    <property type="match status" value="1"/>
</dbReference>
<evidence type="ECO:0000256" key="1">
    <source>
        <dbReference type="SAM" id="Phobius"/>
    </source>
</evidence>
<feature type="transmembrane region" description="Helical" evidence="1">
    <location>
        <begin position="79"/>
        <end position="99"/>
    </location>
</feature>
<proteinExistence type="predicted"/>
<evidence type="ECO:0000313" key="3">
    <source>
        <dbReference type="Proteomes" id="UP001597319"/>
    </source>
</evidence>
<feature type="transmembrane region" description="Helical" evidence="1">
    <location>
        <begin position="50"/>
        <end position="67"/>
    </location>
</feature>
<organism evidence="2 3">
    <name type="scientific">Aquimarina rubra</name>
    <dbReference type="NCBI Taxonomy" id="1920033"/>
    <lineage>
        <taxon>Bacteria</taxon>
        <taxon>Pseudomonadati</taxon>
        <taxon>Bacteroidota</taxon>
        <taxon>Flavobacteriia</taxon>
        <taxon>Flavobacteriales</taxon>
        <taxon>Flavobacteriaceae</taxon>
        <taxon>Aquimarina</taxon>
    </lineage>
</organism>
<comment type="caution">
    <text evidence="2">The sequence shown here is derived from an EMBL/GenBank/DDBJ whole genome shotgun (WGS) entry which is preliminary data.</text>
</comment>
<dbReference type="InterPro" id="IPR021362">
    <property type="entry name" value="DUF2834"/>
</dbReference>
<name>A0ABW5LFF5_9FLAO</name>
<gene>
    <name evidence="2" type="ORF">ACFSR1_07645</name>
</gene>
<dbReference type="EMBL" id="JBHULE010000008">
    <property type="protein sequence ID" value="MFD2562544.1"/>
    <property type="molecule type" value="Genomic_DNA"/>
</dbReference>
<keyword evidence="3" id="KW-1185">Reference proteome</keyword>
<protein>
    <submittedName>
        <fullName evidence="2">DUF2834 domain-containing protein</fullName>
    </submittedName>
</protein>
<sequence>MKLKYIFLLLAILGLCYTWYFNIQFYLTAEDTSLLNYIAQTKTTFPAKSFNADLLVVVFTFFVWYIPEAIKLKMKHWWIFIPLTFMVAIAFAFPLFLYFRARKLEKQNANS</sequence>
<keyword evidence="1" id="KW-1133">Transmembrane helix</keyword>
<accession>A0ABW5LFF5</accession>
<dbReference type="Proteomes" id="UP001597319">
    <property type="component" value="Unassembled WGS sequence"/>
</dbReference>